<gene>
    <name evidence="1" type="ORF">ISREJYDI_CDS0176</name>
</gene>
<name>A0AAX4MW38_9CAUD</name>
<dbReference type="Proteomes" id="UP001447006">
    <property type="component" value="Segment"/>
</dbReference>
<protein>
    <submittedName>
        <fullName evidence="1">Uncharacterized protein</fullName>
    </submittedName>
</protein>
<reference evidence="1 2" key="1">
    <citation type="submission" date="2024-03" db="EMBL/GenBank/DDBJ databases">
        <title>Complete Genome Sequence of a Pseudomonas fluorescens Bacteriophage UNO-G1W1 isolated from freshwater ice in Nebraska.</title>
        <authorList>
            <person name="Neville A.J."/>
            <person name="Schulze T.T."/>
            <person name="Davis P.H."/>
        </authorList>
    </citation>
    <scope>NUCLEOTIDE SEQUENCE [LARGE SCALE GENOMIC DNA]</scope>
</reference>
<keyword evidence="2" id="KW-1185">Reference proteome</keyword>
<accession>A0AAX4MW38</accession>
<sequence>MSLAKFTTVVEYRADRQAREAKLWIEEAVTYMLAIGLYAQEEISEAVDLAENLHYHYKDEGGEIDISAKDAVDEELTYWGD</sequence>
<evidence type="ECO:0000313" key="1">
    <source>
        <dbReference type="EMBL" id="WYN05136.1"/>
    </source>
</evidence>
<organism evidence="1 2">
    <name type="scientific">Pseudomonas phage UNO-G1W1</name>
    <dbReference type="NCBI Taxonomy" id="3136609"/>
    <lineage>
        <taxon>Viruses</taxon>
        <taxon>Duplodnaviria</taxon>
        <taxon>Heunggongvirae</taxon>
        <taxon>Uroviricota</taxon>
        <taxon>Caudoviricetes</taxon>
        <taxon>Vandenendeviridae</taxon>
        <taxon>Gorskivirinae</taxon>
        <taxon>Omahavirus</taxon>
        <taxon>Omahavirus UNOG1W1</taxon>
    </lineage>
</organism>
<evidence type="ECO:0000313" key="2">
    <source>
        <dbReference type="Proteomes" id="UP001447006"/>
    </source>
</evidence>
<dbReference type="EMBL" id="PP551948">
    <property type="protein sequence ID" value="WYN05136.1"/>
    <property type="molecule type" value="Genomic_DNA"/>
</dbReference>
<proteinExistence type="predicted"/>